<dbReference type="EMBL" id="JAARSH010000005">
    <property type="protein sequence ID" value="MBC1616405.1"/>
    <property type="molecule type" value="Genomic_DNA"/>
</dbReference>
<gene>
    <name evidence="1" type="ORF">HB904_09405</name>
</gene>
<evidence type="ECO:0000313" key="2">
    <source>
        <dbReference type="Proteomes" id="UP000574104"/>
    </source>
</evidence>
<evidence type="ECO:0000313" key="1">
    <source>
        <dbReference type="EMBL" id="MBC1616405.1"/>
    </source>
</evidence>
<organism evidence="1 2">
    <name type="scientific">Listeria booriae</name>
    <dbReference type="NCBI Taxonomy" id="1552123"/>
    <lineage>
        <taxon>Bacteria</taxon>
        <taxon>Bacillati</taxon>
        <taxon>Bacillota</taxon>
        <taxon>Bacilli</taxon>
        <taxon>Bacillales</taxon>
        <taxon>Listeriaceae</taxon>
        <taxon>Listeria</taxon>
    </lineage>
</organism>
<dbReference type="Proteomes" id="UP000574104">
    <property type="component" value="Unassembled WGS sequence"/>
</dbReference>
<protein>
    <submittedName>
        <fullName evidence="1">Uncharacterized protein</fullName>
    </submittedName>
</protein>
<accession>A0A842AJQ8</accession>
<dbReference type="RefSeq" id="WP_185434385.1">
    <property type="nucleotide sequence ID" value="NZ_JAARSH010000005.1"/>
</dbReference>
<name>A0A842AJQ8_9LIST</name>
<proteinExistence type="predicted"/>
<comment type="caution">
    <text evidence="1">The sequence shown here is derived from an EMBL/GenBank/DDBJ whole genome shotgun (WGS) entry which is preliminary data.</text>
</comment>
<dbReference type="AlphaFoldDB" id="A0A842AJQ8"/>
<sequence length="121" mass="14316">MKKLAKLITENPDLKVVTVTERKDDEYSSYAAGDVRDAYIDYMYIRTVGADDILFEHREDRPYFKSIDRDEALEQLNDRISYRENTLDEAYLKQQAERAWDGLAWEKVILVYAVRLEESKL</sequence>
<reference evidence="1 2" key="1">
    <citation type="submission" date="2020-03" db="EMBL/GenBank/DDBJ databases">
        <title>Soil Listeria distribution.</title>
        <authorList>
            <person name="Liao J."/>
            <person name="Wiedmann M."/>
        </authorList>
    </citation>
    <scope>NUCLEOTIDE SEQUENCE [LARGE SCALE GENOMIC DNA]</scope>
    <source>
        <strain evidence="1 2">FSL L7-1299</strain>
    </source>
</reference>